<dbReference type="Gene3D" id="3.30.1330.60">
    <property type="entry name" value="OmpA-like domain"/>
    <property type="match status" value="1"/>
</dbReference>
<comment type="caution">
    <text evidence="6">The sequence shown here is derived from an EMBL/GenBank/DDBJ whole genome shotgun (WGS) entry which is preliminary data.</text>
</comment>
<organism evidence="6 7">
    <name type="scientific">Inquilinus limosus</name>
    <dbReference type="NCBI Taxonomy" id="171674"/>
    <lineage>
        <taxon>Bacteria</taxon>
        <taxon>Pseudomonadati</taxon>
        <taxon>Pseudomonadota</taxon>
        <taxon>Alphaproteobacteria</taxon>
        <taxon>Rhodospirillales</taxon>
        <taxon>Rhodospirillaceae</taxon>
        <taxon>Inquilinus</taxon>
    </lineage>
</organism>
<dbReference type="InterPro" id="IPR006665">
    <property type="entry name" value="OmpA-like"/>
</dbReference>
<keyword evidence="7" id="KW-1185">Reference proteome</keyword>
<dbReference type="EMBL" id="NHON01000011">
    <property type="protein sequence ID" value="OWJ67744.1"/>
    <property type="molecule type" value="Genomic_DNA"/>
</dbReference>
<dbReference type="PROSITE" id="PS01068">
    <property type="entry name" value="OMPA_1"/>
    <property type="match status" value="1"/>
</dbReference>
<accession>A0A211ZRD3</accession>
<dbReference type="Pfam" id="PF00691">
    <property type="entry name" value="OmpA"/>
    <property type="match status" value="1"/>
</dbReference>
<sequence length="194" mass="20303">MPPCISPNASGPADGSSPPGRSHYSKNGGPRLLLVTRRTALSLTLAGLAAPVLAGCQSGLTPAQIALLKQQGFELTSSGWEFGMSSKLLFGTNEATLAAGQRESIGQLARALLSVDIHRLRVEGHTDDYGTPDYNLALSQRRAQAVADALAAAGIPARDMQVVGMGMSAPVEDNRSSAGRRENRRVAVIVSNQQ</sequence>
<protein>
    <recommendedName>
        <fullName evidence="5">OmpA-like domain-containing protein</fullName>
    </recommendedName>
</protein>
<evidence type="ECO:0000256" key="1">
    <source>
        <dbReference type="ARBA" id="ARBA00004442"/>
    </source>
</evidence>
<dbReference type="SUPFAM" id="SSF103088">
    <property type="entry name" value="OmpA-like"/>
    <property type="match status" value="1"/>
</dbReference>
<dbReference type="InterPro" id="IPR006664">
    <property type="entry name" value="OMP_bac"/>
</dbReference>
<dbReference type="PRINTS" id="PR01021">
    <property type="entry name" value="OMPADOMAIN"/>
</dbReference>
<evidence type="ECO:0000313" key="6">
    <source>
        <dbReference type="EMBL" id="OWJ67744.1"/>
    </source>
</evidence>
<dbReference type="PRINTS" id="PR01023">
    <property type="entry name" value="NAFLGMOTY"/>
</dbReference>
<dbReference type="GO" id="GO:0009279">
    <property type="term" value="C:cell outer membrane"/>
    <property type="evidence" value="ECO:0007669"/>
    <property type="project" value="UniProtKB-SubCell"/>
</dbReference>
<comment type="subcellular location">
    <subcellularLocation>
        <location evidence="1">Cell outer membrane</location>
    </subcellularLocation>
</comment>
<dbReference type="InterPro" id="IPR050330">
    <property type="entry name" value="Bact_OuterMem_StrucFunc"/>
</dbReference>
<evidence type="ECO:0000256" key="3">
    <source>
        <dbReference type="PROSITE-ProRule" id="PRU00473"/>
    </source>
</evidence>
<dbReference type="STRING" id="1122125.GCA_000423185_06952"/>
<dbReference type="AlphaFoldDB" id="A0A211ZRD3"/>
<dbReference type="CDD" id="cd07185">
    <property type="entry name" value="OmpA_C-like"/>
    <property type="match status" value="1"/>
</dbReference>
<reference evidence="7" key="1">
    <citation type="submission" date="2017-05" db="EMBL/GenBank/DDBJ databases">
        <authorList>
            <person name="Macchi M."/>
            <person name="Festa S."/>
            <person name="Coppotelli B.M."/>
            <person name="Morelli I.S."/>
        </authorList>
    </citation>
    <scope>NUCLEOTIDE SEQUENCE [LARGE SCALE GENOMIC DNA]</scope>
    <source>
        <strain evidence="7">I</strain>
    </source>
</reference>
<evidence type="ECO:0000259" key="5">
    <source>
        <dbReference type="PROSITE" id="PS51123"/>
    </source>
</evidence>
<evidence type="ECO:0000313" key="7">
    <source>
        <dbReference type="Proteomes" id="UP000196655"/>
    </source>
</evidence>
<name>A0A211ZRD3_9PROT</name>
<dbReference type="InterPro" id="IPR036737">
    <property type="entry name" value="OmpA-like_sf"/>
</dbReference>
<dbReference type="Proteomes" id="UP000196655">
    <property type="component" value="Unassembled WGS sequence"/>
</dbReference>
<dbReference type="OrthoDB" id="9809164at2"/>
<proteinExistence type="predicted"/>
<feature type="region of interest" description="Disordered" evidence="4">
    <location>
        <begin position="1"/>
        <end position="29"/>
    </location>
</feature>
<dbReference type="InterPro" id="IPR006690">
    <property type="entry name" value="OMPA-like_CS"/>
</dbReference>
<evidence type="ECO:0000256" key="4">
    <source>
        <dbReference type="SAM" id="MobiDB-lite"/>
    </source>
</evidence>
<keyword evidence="2 3" id="KW-0472">Membrane</keyword>
<gene>
    <name evidence="6" type="ORF">BWR60_08680</name>
</gene>
<dbReference type="PANTHER" id="PTHR30329">
    <property type="entry name" value="STATOR ELEMENT OF FLAGELLAR MOTOR COMPLEX"/>
    <property type="match status" value="1"/>
</dbReference>
<dbReference type="PROSITE" id="PS51123">
    <property type="entry name" value="OMPA_2"/>
    <property type="match status" value="1"/>
</dbReference>
<dbReference type="PANTHER" id="PTHR30329:SF17">
    <property type="entry name" value="LIPOPROTEIN YFIB-RELATED"/>
    <property type="match status" value="1"/>
</dbReference>
<feature type="domain" description="OmpA-like" evidence="5">
    <location>
        <begin position="78"/>
        <end position="194"/>
    </location>
</feature>
<evidence type="ECO:0000256" key="2">
    <source>
        <dbReference type="ARBA" id="ARBA00023136"/>
    </source>
</evidence>